<feature type="region of interest" description="Disordered" evidence="1">
    <location>
        <begin position="36"/>
        <end position="55"/>
    </location>
</feature>
<gene>
    <name evidence="2" type="ORF">SAMN02745782_02634</name>
</gene>
<evidence type="ECO:0000313" key="3">
    <source>
        <dbReference type="Proteomes" id="UP000190834"/>
    </source>
</evidence>
<reference evidence="3" key="1">
    <citation type="submission" date="2017-02" db="EMBL/GenBank/DDBJ databases">
        <authorList>
            <person name="Varghese N."/>
            <person name="Submissions S."/>
        </authorList>
    </citation>
    <scope>NUCLEOTIDE SEQUENCE [LARGE SCALE GENOMIC DNA]</scope>
    <source>
        <strain evidence="3">DSM 19608</strain>
    </source>
</reference>
<name>A0A1T4RI51_VIBCI</name>
<keyword evidence="3" id="KW-1185">Reference proteome</keyword>
<accession>A0A1T4RI51</accession>
<protein>
    <submittedName>
        <fullName evidence="2">Uncharacterized protein</fullName>
    </submittedName>
</protein>
<proteinExistence type="predicted"/>
<dbReference type="EMBL" id="FUXB01000014">
    <property type="protein sequence ID" value="SKA15609.1"/>
    <property type="molecule type" value="Genomic_DNA"/>
</dbReference>
<organism evidence="2 3">
    <name type="scientific">Vibrio cincinnatiensis DSM 19608</name>
    <dbReference type="NCBI Taxonomy" id="1123491"/>
    <lineage>
        <taxon>Bacteria</taxon>
        <taxon>Pseudomonadati</taxon>
        <taxon>Pseudomonadota</taxon>
        <taxon>Gammaproteobacteria</taxon>
        <taxon>Vibrionales</taxon>
        <taxon>Vibrionaceae</taxon>
        <taxon>Vibrio</taxon>
    </lineage>
</organism>
<dbReference type="AlphaFoldDB" id="A0A1T4RI51"/>
<evidence type="ECO:0000256" key="1">
    <source>
        <dbReference type="SAM" id="MobiDB-lite"/>
    </source>
</evidence>
<sequence length="74" mass="8941">MLWETLERVNRLRQQAMSDPEFMESAKNHEETLKQVEQEFEPKRRRKTKSAKDKKLADIYKQTEFSYNPSGIKH</sequence>
<dbReference type="GeneID" id="70583496"/>
<dbReference type="STRING" id="1123491.SAMN02745782_02634"/>
<dbReference type="OrthoDB" id="5905252at2"/>
<dbReference type="RefSeq" id="WP_078926991.1">
    <property type="nucleotide sequence ID" value="NZ_FUXB01000014.1"/>
</dbReference>
<evidence type="ECO:0000313" key="2">
    <source>
        <dbReference type="EMBL" id="SKA15609.1"/>
    </source>
</evidence>
<dbReference type="Proteomes" id="UP000190834">
    <property type="component" value="Unassembled WGS sequence"/>
</dbReference>